<feature type="compositionally biased region" description="Low complexity" evidence="1">
    <location>
        <begin position="428"/>
        <end position="444"/>
    </location>
</feature>
<reference evidence="3" key="2">
    <citation type="submission" date="2024-04" db="EMBL/GenBank/DDBJ databases">
        <authorList>
            <person name="Chen Y."/>
            <person name="Shah S."/>
            <person name="Dougan E. K."/>
            <person name="Thang M."/>
            <person name="Chan C."/>
        </authorList>
    </citation>
    <scope>NUCLEOTIDE SEQUENCE [LARGE SCALE GENOMIC DNA]</scope>
</reference>
<feature type="compositionally biased region" description="Basic and acidic residues" evidence="1">
    <location>
        <begin position="146"/>
        <end position="155"/>
    </location>
</feature>
<proteinExistence type="predicted"/>
<keyword evidence="4" id="KW-1185">Reference proteome</keyword>
<comment type="caution">
    <text evidence="2">The sequence shown here is derived from an EMBL/GenBank/DDBJ whole genome shotgun (WGS) entry which is preliminary data.</text>
</comment>
<organism evidence="2">
    <name type="scientific">Cladocopium goreaui</name>
    <dbReference type="NCBI Taxonomy" id="2562237"/>
    <lineage>
        <taxon>Eukaryota</taxon>
        <taxon>Sar</taxon>
        <taxon>Alveolata</taxon>
        <taxon>Dinophyceae</taxon>
        <taxon>Suessiales</taxon>
        <taxon>Symbiodiniaceae</taxon>
        <taxon>Cladocopium</taxon>
    </lineage>
</organism>
<dbReference type="AlphaFoldDB" id="A0A9P1CGP8"/>
<feature type="compositionally biased region" description="Low complexity" evidence="1">
    <location>
        <begin position="452"/>
        <end position="462"/>
    </location>
</feature>
<evidence type="ECO:0000256" key="1">
    <source>
        <dbReference type="SAM" id="MobiDB-lite"/>
    </source>
</evidence>
<evidence type="ECO:0000313" key="2">
    <source>
        <dbReference type="EMBL" id="CAI3991066.1"/>
    </source>
</evidence>
<dbReference type="EMBL" id="CAMXCT010001547">
    <property type="protein sequence ID" value="CAI3991066.1"/>
    <property type="molecule type" value="Genomic_DNA"/>
</dbReference>
<name>A0A9P1CGP8_9DINO</name>
<feature type="region of interest" description="Disordered" evidence="1">
    <location>
        <begin position="50"/>
        <end position="162"/>
    </location>
</feature>
<feature type="region of interest" description="Disordered" evidence="1">
    <location>
        <begin position="230"/>
        <end position="255"/>
    </location>
</feature>
<gene>
    <name evidence="2" type="ORF">C1SCF055_LOCUS18001</name>
</gene>
<dbReference type="EMBL" id="CAMXCT030001547">
    <property type="protein sequence ID" value="CAL4778378.1"/>
    <property type="molecule type" value="Genomic_DNA"/>
</dbReference>
<sequence length="846" mass="92995">MDGAKALLLGVVQELYEQNNHRVPAAKRVRDATGLDLDEAKELLRECKPLLKKTKASSMPADPPQELEASAEPGDTQLDEETTTPEKTAEMKPEKLKEEVKESKSEACSVGSYTPEEPDNQEGLSPDRSPWGKPVPSEMGSEEEIDPTKKLEKQGTQRSIDTLRYGQQLLKGKSTVHLGSIDLDEEDARSRSLDLEAEIDREIEQAAHAPGGEVAGPSQALAMPPPPVPAAAPAALPNTGEPAKADDVPASELPTSKTNKKQWNLLDRVVSGPRATAHPNLVALWNGSNEDKRRALYQFLQNSENLEATEAAMRVTRRKVDAAHHTRQWLTIREMHDKKYSTSLACVARGGRPDPDAPNDPESTRYRVSMEMEEKELWQQENEMSMHTNLDCRSAVRVMSMADPAVSTVHAPDPMALVRDQLQNLQQAVAPPTPSQQPSSARAGGKAKPKPKSAAGSTSKGAGLSDVALAGKTVDEKLSLARCVLSLECKKELGQLQSMKLEVQGKPVLKEAEVSMDKHIQTEVATDDAGFEQLRASVAESRFERAKAGAVLKEVKKNLGCITLVQQMSFEQIWTRGRHMLMSTAEELISSGYAEVFGTATQEYWETMSRVAAPPPHEDSVGLCLFGDEAEIYKDNQYMAAQWSSEQSPFWTDVKKSRFLICLLPVHRYAMDGQINVTIQEAMKHICASLNAWQNHAIGGLHARFVSLKGDWKWLVQCLNLKRKPTKDDFCFLCNCTKSLAMPATDLSENAEWRRSVPTCPWPASSPPAIVEFGNFSMATVGLDVLHIWNLGTGRDLTSSALLILLRTGAFEGRNAAGLHFLIACLSMQFSRCPCMRVPAARLKPG</sequence>
<feature type="compositionally biased region" description="Basic and acidic residues" evidence="1">
    <location>
        <begin position="87"/>
        <end position="105"/>
    </location>
</feature>
<dbReference type="EMBL" id="CAMXCT020001547">
    <property type="protein sequence ID" value="CAL1144441.1"/>
    <property type="molecule type" value="Genomic_DNA"/>
</dbReference>
<reference evidence="2" key="1">
    <citation type="submission" date="2022-10" db="EMBL/GenBank/DDBJ databases">
        <authorList>
            <person name="Chen Y."/>
            <person name="Dougan E. K."/>
            <person name="Chan C."/>
            <person name="Rhodes N."/>
            <person name="Thang M."/>
        </authorList>
    </citation>
    <scope>NUCLEOTIDE SEQUENCE</scope>
</reference>
<evidence type="ECO:0000313" key="4">
    <source>
        <dbReference type="Proteomes" id="UP001152797"/>
    </source>
</evidence>
<protein>
    <submittedName>
        <fullName evidence="2">Uncharacterized protein</fullName>
    </submittedName>
</protein>
<evidence type="ECO:0000313" key="3">
    <source>
        <dbReference type="EMBL" id="CAL1144441.1"/>
    </source>
</evidence>
<accession>A0A9P1CGP8</accession>
<feature type="region of interest" description="Disordered" evidence="1">
    <location>
        <begin position="428"/>
        <end position="462"/>
    </location>
</feature>
<dbReference type="Proteomes" id="UP001152797">
    <property type="component" value="Unassembled WGS sequence"/>
</dbReference>